<proteinExistence type="predicted"/>
<name>A0ABW0M1A6_9BACL</name>
<evidence type="ECO:0008006" key="5">
    <source>
        <dbReference type="Google" id="ProtNLM"/>
    </source>
</evidence>
<dbReference type="Proteomes" id="UP001596105">
    <property type="component" value="Unassembled WGS sequence"/>
</dbReference>
<feature type="transmembrane region" description="Helical" evidence="2">
    <location>
        <begin position="282"/>
        <end position="302"/>
    </location>
</feature>
<feature type="transmembrane region" description="Helical" evidence="2">
    <location>
        <begin position="161"/>
        <end position="181"/>
    </location>
</feature>
<feature type="transmembrane region" description="Helical" evidence="2">
    <location>
        <begin position="135"/>
        <end position="155"/>
    </location>
</feature>
<keyword evidence="4" id="KW-1185">Reference proteome</keyword>
<keyword evidence="2" id="KW-1133">Transmembrane helix</keyword>
<dbReference type="EMBL" id="JBHSMH010000113">
    <property type="protein sequence ID" value="MFC5471944.1"/>
    <property type="molecule type" value="Genomic_DNA"/>
</dbReference>
<reference evidence="4" key="1">
    <citation type="journal article" date="2019" name="Int. J. Syst. Evol. Microbiol.">
        <title>The Global Catalogue of Microorganisms (GCM) 10K type strain sequencing project: providing services to taxonomists for standard genome sequencing and annotation.</title>
        <authorList>
            <consortium name="The Broad Institute Genomics Platform"/>
            <consortium name="The Broad Institute Genome Sequencing Center for Infectious Disease"/>
            <person name="Wu L."/>
            <person name="Ma J."/>
        </authorList>
    </citation>
    <scope>NUCLEOTIDE SEQUENCE [LARGE SCALE GENOMIC DNA]</scope>
    <source>
        <strain evidence="4">CCUG 57113</strain>
    </source>
</reference>
<organism evidence="3 4">
    <name type="scientific">Cohnella suwonensis</name>
    <dbReference type="NCBI Taxonomy" id="696072"/>
    <lineage>
        <taxon>Bacteria</taxon>
        <taxon>Bacillati</taxon>
        <taxon>Bacillota</taxon>
        <taxon>Bacilli</taxon>
        <taxon>Bacillales</taxon>
        <taxon>Paenibacillaceae</taxon>
        <taxon>Cohnella</taxon>
    </lineage>
</organism>
<keyword evidence="2" id="KW-0472">Membrane</keyword>
<feature type="transmembrane region" description="Helical" evidence="2">
    <location>
        <begin position="229"/>
        <end position="253"/>
    </location>
</feature>
<feature type="transmembrane region" description="Helical" evidence="2">
    <location>
        <begin position="62"/>
        <end position="85"/>
    </location>
</feature>
<feature type="region of interest" description="Disordered" evidence="1">
    <location>
        <begin position="412"/>
        <end position="432"/>
    </location>
</feature>
<feature type="transmembrane region" description="Helical" evidence="2">
    <location>
        <begin position="331"/>
        <end position="350"/>
    </location>
</feature>
<gene>
    <name evidence="3" type="ORF">ACFPPD_25015</name>
</gene>
<dbReference type="RefSeq" id="WP_209747017.1">
    <property type="nucleotide sequence ID" value="NZ_JBHSMH010000113.1"/>
</dbReference>
<evidence type="ECO:0000313" key="4">
    <source>
        <dbReference type="Proteomes" id="UP001596105"/>
    </source>
</evidence>
<keyword evidence="2" id="KW-0812">Transmembrane</keyword>
<protein>
    <recommendedName>
        <fullName evidence="5">Sporulation integral membrane protein YlbJ</fullName>
    </recommendedName>
</protein>
<accession>A0ABW0M1A6</accession>
<evidence type="ECO:0000256" key="2">
    <source>
        <dbReference type="SAM" id="Phobius"/>
    </source>
</evidence>
<comment type="caution">
    <text evidence="3">The sequence shown here is derived from an EMBL/GenBank/DDBJ whole genome shotgun (WGS) entry which is preliminary data.</text>
</comment>
<feature type="transmembrane region" description="Helical" evidence="2">
    <location>
        <begin position="388"/>
        <end position="408"/>
    </location>
</feature>
<evidence type="ECO:0000313" key="3">
    <source>
        <dbReference type="EMBL" id="MFC5471944.1"/>
    </source>
</evidence>
<evidence type="ECO:0000256" key="1">
    <source>
        <dbReference type="SAM" id="MobiDB-lite"/>
    </source>
</evidence>
<sequence length="432" mass="45150">MYRIGGLFLFNRKGRKRSLLLSLSTGATALAVVAGIVGAPGEAFRASLEGLQIWWQNVFPGLLPPLLLAELLAASGLLHGIAAFAEPLTRGLFRLPGAAGWAIAFGWSAGIPAGAKETARLRENGLLRENDVDTALLVSHMPNPFLVVLVIGYGFLRSPSLGWAIAFGLWTATLLTGFAWARIAKPRAPKVPSIPLTHPVALVQRAVRATMDARADDGRPLGKQLADSVTNAVGTLMTLGGLMMMSAVVVRLIQLFAPGNDVWLAFPGLYEMNLGAFESSRSALFSAAPASAAALIAAALAWSGWSGLLQARAAFGNEFPFPWAKVVASRLLLSAVALFTTYGIATLALSEQASGLMTGLLPVSSAATEAWATGTPLPNGWTRLPDGIAVSLASFAVFLLLALAAAAIRPGAPKPPLKPRDEQAPSGKTPPL</sequence>